<evidence type="ECO:0000313" key="21">
    <source>
        <dbReference type="Proteomes" id="UP000031627"/>
    </source>
</evidence>
<dbReference type="PRINTS" id="PR00397">
    <property type="entry name" value="SIROHAEM"/>
</dbReference>
<evidence type="ECO:0000256" key="6">
    <source>
        <dbReference type="ARBA" id="ARBA00022485"/>
    </source>
</evidence>
<keyword evidence="7" id="KW-0028">Amino-acid biosynthesis</keyword>
<dbReference type="NCBIfam" id="NF010029">
    <property type="entry name" value="PRK13504.1"/>
    <property type="match status" value="1"/>
</dbReference>
<dbReference type="InterPro" id="IPR005117">
    <property type="entry name" value="NiRdtase/SiRdtase_haem-b_fer"/>
</dbReference>
<dbReference type="InterPro" id="IPR006066">
    <property type="entry name" value="NO2/SO3_Rdtase_FeS/sirohaem_BS"/>
</dbReference>
<dbReference type="GO" id="GO:0020037">
    <property type="term" value="F:heme binding"/>
    <property type="evidence" value="ECO:0007669"/>
    <property type="project" value="InterPro"/>
</dbReference>
<dbReference type="STRING" id="1410383.TGUWTKB_3020"/>
<dbReference type="RefSeq" id="WP_041062854.1">
    <property type="nucleotide sequence ID" value="NZ_AP014521.1"/>
</dbReference>
<evidence type="ECO:0000256" key="16">
    <source>
        <dbReference type="ARBA" id="ARBA00057160"/>
    </source>
</evidence>
<dbReference type="GO" id="GO:0050311">
    <property type="term" value="F:sulfite reductase (ferredoxin) activity"/>
    <property type="evidence" value="ECO:0007669"/>
    <property type="project" value="TreeGrafter"/>
</dbReference>
<dbReference type="Pfam" id="PF03460">
    <property type="entry name" value="NIR_SIR_ferr"/>
    <property type="match status" value="2"/>
</dbReference>
<dbReference type="InterPro" id="IPR006067">
    <property type="entry name" value="NO2/SO3_Rdtase_4Fe4S_dom"/>
</dbReference>
<evidence type="ECO:0000256" key="4">
    <source>
        <dbReference type="ARBA" id="ARBA00010429"/>
    </source>
</evidence>
<sequence>MINNIQDLIIKGKPSEEENIKEQSNYLRGTIVNDIKNKLTGSFDEKNSFLIRFHGMYQQDNRDIRKERNIQLLEPNYSMMLRVRIPGGRITPKQWLAIDEFCDEYTLYKNIRITDRQTLQIHGILKKNVKLIHKILHKVELDSFATANDGNRNVICSTNPNIKSDLQEIIYLFSKKISDYLLPKTNAYSEIWLDKKINTEDHEPILGKTYLPRKFKISIVVPPYNDVDLHANDLNFIAIVKDNQLIGFNLLIGGGLSIEHNNKLTYARLASEIGYFHVDKLFEVTKAVVTIQRDFGNRVNRKNAKTKYTIDRLGINFFKKEIEKRALLKFEKIKSYQLSMRYDDIGWVKNDKKEWYFTLFVENGRIMNKNNYELKNGIKEIAKIHKSFFYLTTNQNLIFAKIDNNEKSKINEILNYYSLTKEISAQKKNSMACVSFPTCPLAMSEAERFLPSFIKKIEKILYKCNLGNDYITLRISGCPNGCARALLSEIGLIGKSLNYYNLYIGGNRLGTRIPRLYKENINEKEIINILEKLIILWSKNRNFNEIFGDFVIRTKIVKPVINSTYDFW</sequence>
<dbReference type="KEGG" id="sbw:TGUWTKB_3020"/>
<proteinExistence type="inferred from homology"/>
<keyword evidence="12" id="KW-0408">Iron</keyword>
<dbReference type="FunFam" id="3.30.413.10:FF:000003">
    <property type="entry name" value="Sulfite reductase [NADPH] hemoprotein beta-component"/>
    <property type="match status" value="1"/>
</dbReference>
<evidence type="ECO:0000259" key="19">
    <source>
        <dbReference type="Pfam" id="PF03460"/>
    </source>
</evidence>
<evidence type="ECO:0000256" key="10">
    <source>
        <dbReference type="ARBA" id="ARBA00022857"/>
    </source>
</evidence>
<protein>
    <recommendedName>
        <fullName evidence="5">assimilatory sulfite reductase (NADPH)</fullName>
        <ecNumber evidence="5">1.8.1.2</ecNumber>
    </recommendedName>
</protein>
<dbReference type="GO" id="GO:0050661">
    <property type="term" value="F:NADP binding"/>
    <property type="evidence" value="ECO:0007669"/>
    <property type="project" value="InterPro"/>
</dbReference>
<dbReference type="GO" id="GO:0009337">
    <property type="term" value="C:sulfite reductase complex (NADPH)"/>
    <property type="evidence" value="ECO:0007669"/>
    <property type="project" value="InterPro"/>
</dbReference>
<evidence type="ECO:0000256" key="3">
    <source>
        <dbReference type="ARBA" id="ARBA00004774"/>
    </source>
</evidence>
<evidence type="ECO:0000256" key="1">
    <source>
        <dbReference type="ARBA" id="ARBA00001929"/>
    </source>
</evidence>
<dbReference type="GO" id="GO:0000103">
    <property type="term" value="P:sulfate assimilation"/>
    <property type="evidence" value="ECO:0007669"/>
    <property type="project" value="TreeGrafter"/>
</dbReference>
<dbReference type="InterPro" id="IPR045169">
    <property type="entry name" value="NO2/SO3_Rdtase_4Fe4S_prot"/>
</dbReference>
<evidence type="ECO:0000256" key="9">
    <source>
        <dbReference type="ARBA" id="ARBA00022723"/>
    </source>
</evidence>
<dbReference type="EMBL" id="AP014521">
    <property type="protein sequence ID" value="BAP58543.1"/>
    <property type="molecule type" value="Genomic_DNA"/>
</dbReference>
<keyword evidence="11" id="KW-0560">Oxidoreductase</keyword>
<accession>A0A090AJC4</accession>
<dbReference type="GO" id="GO:0019344">
    <property type="term" value="P:cysteine biosynthetic process"/>
    <property type="evidence" value="ECO:0007669"/>
    <property type="project" value="UniProtKB-KW"/>
</dbReference>
<dbReference type="SUPFAM" id="SSF56014">
    <property type="entry name" value="Nitrite and sulphite reductase 4Fe-4S domain-like"/>
    <property type="match status" value="2"/>
</dbReference>
<dbReference type="Gene3D" id="3.90.480.20">
    <property type="match status" value="1"/>
</dbReference>
<dbReference type="InterPro" id="IPR036136">
    <property type="entry name" value="Nit/Sulf_reduc_fer-like_dom_sf"/>
</dbReference>
<dbReference type="PROSITE" id="PS00365">
    <property type="entry name" value="NIR_SIR"/>
    <property type="match status" value="1"/>
</dbReference>
<keyword evidence="6" id="KW-0004">4Fe-4S</keyword>
<evidence type="ECO:0000256" key="17">
    <source>
        <dbReference type="ARBA" id="ARBA00062253"/>
    </source>
</evidence>
<keyword evidence="9" id="KW-0479">Metal-binding</keyword>
<dbReference type="Proteomes" id="UP000031627">
    <property type="component" value="Chromosome"/>
</dbReference>
<dbReference type="Pfam" id="PF01077">
    <property type="entry name" value="NIR_SIR"/>
    <property type="match status" value="1"/>
</dbReference>
<keyword evidence="10" id="KW-0521">NADP</keyword>
<evidence type="ECO:0000256" key="8">
    <source>
        <dbReference type="ARBA" id="ARBA00022617"/>
    </source>
</evidence>
<evidence type="ECO:0000256" key="11">
    <source>
        <dbReference type="ARBA" id="ARBA00023002"/>
    </source>
</evidence>
<dbReference type="AlphaFoldDB" id="A0A090AJC4"/>
<evidence type="ECO:0000256" key="15">
    <source>
        <dbReference type="ARBA" id="ARBA00052219"/>
    </source>
</evidence>
<dbReference type="GO" id="GO:0004783">
    <property type="term" value="F:sulfite reductase (NADPH) activity"/>
    <property type="evidence" value="ECO:0007669"/>
    <property type="project" value="UniProtKB-EC"/>
</dbReference>
<dbReference type="GO" id="GO:0051539">
    <property type="term" value="F:4 iron, 4 sulfur cluster binding"/>
    <property type="evidence" value="ECO:0007669"/>
    <property type="project" value="UniProtKB-KW"/>
</dbReference>
<dbReference type="PANTHER" id="PTHR11493:SF47">
    <property type="entry name" value="SULFITE REDUCTASE [NADPH] SUBUNIT BETA"/>
    <property type="match status" value="1"/>
</dbReference>
<evidence type="ECO:0000256" key="2">
    <source>
        <dbReference type="ARBA" id="ARBA00001966"/>
    </source>
</evidence>
<keyword evidence="8" id="KW-0349">Heme</keyword>
<dbReference type="HOGENOM" id="CLU_001975_3_2_6"/>
<dbReference type="NCBIfam" id="TIGR02041">
    <property type="entry name" value="CysI"/>
    <property type="match status" value="1"/>
</dbReference>
<comment type="function">
    <text evidence="16">Component of the sulfite reductase complex that catalyzes the 6-electron reduction of sulfite to sulfide. This is one of several activities required for the biosynthesis of L-cysteine from sulfate.</text>
</comment>
<feature type="domain" description="Nitrite/Sulfite reductase ferredoxin-like" evidence="19">
    <location>
        <begin position="352"/>
        <end position="415"/>
    </location>
</feature>
<dbReference type="OrthoDB" id="3189055at2"/>
<dbReference type="Gene3D" id="3.30.413.10">
    <property type="entry name" value="Sulfite Reductase Hemoprotein, domain 1"/>
    <property type="match status" value="2"/>
</dbReference>
<reference evidence="20 21" key="2">
    <citation type="journal article" date="2014" name="Curr. Biol.">
        <title>Symbiont-Supplemented Maternal Investment Underpinning Host's Ecological Adaptation.</title>
        <authorList>
            <person name="Kaiwa N."/>
            <person name="Hosokawa T."/>
            <person name="Nikoh N."/>
            <person name="Tanahashi M."/>
            <person name="Moriyama M."/>
            <person name="Meng X.Y."/>
            <person name="Maeda T."/>
            <person name="Yamaguchi K."/>
            <person name="Shigenobu S."/>
            <person name="Ito M."/>
            <person name="Fukatsu T."/>
        </authorList>
    </citation>
    <scope>NUCLEOTIDE SEQUENCE [LARGE SCALE GENOMIC DNA]</scope>
    <source>
        <strain evidence="20 21">UwTKB</strain>
    </source>
</reference>
<keyword evidence="13" id="KW-0411">Iron-sulfur</keyword>
<evidence type="ECO:0000259" key="18">
    <source>
        <dbReference type="Pfam" id="PF01077"/>
    </source>
</evidence>
<organism evidence="20 21">
    <name type="scientific">Candidatus Tachikawaea gelatinosa</name>
    <dbReference type="NCBI Taxonomy" id="1410383"/>
    <lineage>
        <taxon>Bacteria</taxon>
        <taxon>Pseudomonadati</taxon>
        <taxon>Pseudomonadota</taxon>
        <taxon>Gammaproteobacteria</taxon>
        <taxon>Enterobacterales</taxon>
        <taxon>Enterobacteriaceae</taxon>
        <taxon>Candidatus Tachikawaea</taxon>
    </lineage>
</organism>
<dbReference type="SUPFAM" id="SSF55124">
    <property type="entry name" value="Nitrite/Sulfite reductase N-terminal domain-like"/>
    <property type="match status" value="2"/>
</dbReference>
<evidence type="ECO:0000256" key="14">
    <source>
        <dbReference type="ARBA" id="ARBA00023192"/>
    </source>
</evidence>
<evidence type="ECO:0000256" key="7">
    <source>
        <dbReference type="ARBA" id="ARBA00022605"/>
    </source>
</evidence>
<feature type="domain" description="Nitrite/sulphite reductase 4Fe-4S" evidence="18">
    <location>
        <begin position="176"/>
        <end position="326"/>
    </location>
</feature>
<evidence type="ECO:0000256" key="13">
    <source>
        <dbReference type="ARBA" id="ARBA00023014"/>
    </source>
</evidence>
<comment type="subunit">
    <text evidence="17">Alpha(8)-beta(8). The alpha component is a flavoprotein, the beta component is a hemoprotein.</text>
</comment>
<gene>
    <name evidence="20" type="primary">cysI</name>
    <name evidence="20" type="ORF">TGUWTKB_3020</name>
</gene>
<dbReference type="GO" id="GO:0046872">
    <property type="term" value="F:metal ion binding"/>
    <property type="evidence" value="ECO:0007669"/>
    <property type="project" value="UniProtKB-KW"/>
</dbReference>
<comment type="pathway">
    <text evidence="3">Sulfur metabolism; hydrogen sulfide biosynthesis; hydrogen sulfide from sulfite (NADPH route): step 1/1.</text>
</comment>
<keyword evidence="14" id="KW-0198">Cysteine biosynthesis</keyword>
<name>A0A090AJC4_9ENTR</name>
<comment type="similarity">
    <text evidence="4">Belongs to the nitrite and sulfite reductase 4Fe-4S domain family.</text>
</comment>
<reference evidence="21" key="1">
    <citation type="submission" date="2013-11" db="EMBL/GenBank/DDBJ databases">
        <title>Symbiont-containing voluminous jelly as an extraordinary maternal gift for overwintering insect nymphs.</title>
        <authorList>
            <person name="Kaiwa N."/>
            <person name="Hosokawa T."/>
            <person name="Nikoh N."/>
            <person name="Meng X.Y."/>
            <person name="Tanahashi M."/>
            <person name="Moriyama M."/>
            <person name="Maeda T."/>
            <person name="Yamaguchi K."/>
            <person name="Shigenobu S."/>
            <person name="Ito M."/>
            <person name="Fukatsu T."/>
        </authorList>
    </citation>
    <scope>NUCLEOTIDE SEQUENCE [LARGE SCALE GENOMIC DNA]</scope>
    <source>
        <strain evidence="21">UwTKB</strain>
    </source>
</reference>
<dbReference type="PANTHER" id="PTHR11493">
    <property type="entry name" value="SULFITE REDUCTASE [NADPH] SUBUNIT BETA-RELATED"/>
    <property type="match status" value="1"/>
</dbReference>
<comment type="cofactor">
    <cofactor evidence="1">
        <name>siroheme</name>
        <dbReference type="ChEBI" id="CHEBI:60052"/>
    </cofactor>
</comment>
<feature type="domain" description="Nitrite/Sulfite reductase ferredoxin-like" evidence="19">
    <location>
        <begin position="78"/>
        <end position="138"/>
    </location>
</feature>
<evidence type="ECO:0000313" key="20">
    <source>
        <dbReference type="EMBL" id="BAP58543.1"/>
    </source>
</evidence>
<keyword evidence="21" id="KW-1185">Reference proteome</keyword>
<evidence type="ECO:0000256" key="12">
    <source>
        <dbReference type="ARBA" id="ARBA00023004"/>
    </source>
</evidence>
<comment type="cofactor">
    <cofactor evidence="2">
        <name>[4Fe-4S] cluster</name>
        <dbReference type="ChEBI" id="CHEBI:49883"/>
    </cofactor>
</comment>
<dbReference type="InterPro" id="IPR045854">
    <property type="entry name" value="NO2/SO3_Rdtase_4Fe4S_sf"/>
</dbReference>
<evidence type="ECO:0000256" key="5">
    <source>
        <dbReference type="ARBA" id="ARBA00012604"/>
    </source>
</evidence>
<dbReference type="InterPro" id="IPR011786">
    <property type="entry name" value="CysI"/>
</dbReference>
<dbReference type="EC" id="1.8.1.2" evidence="5"/>
<comment type="catalytic activity">
    <reaction evidence="15">
        <text>hydrogen sulfide + 3 NADP(+) + 3 H2O = sulfite + 3 NADPH + 4 H(+)</text>
        <dbReference type="Rhea" id="RHEA:13801"/>
        <dbReference type="ChEBI" id="CHEBI:15377"/>
        <dbReference type="ChEBI" id="CHEBI:15378"/>
        <dbReference type="ChEBI" id="CHEBI:17359"/>
        <dbReference type="ChEBI" id="CHEBI:29919"/>
        <dbReference type="ChEBI" id="CHEBI:57783"/>
        <dbReference type="ChEBI" id="CHEBI:58349"/>
        <dbReference type="EC" id="1.8.1.2"/>
    </reaction>
</comment>